<dbReference type="RefSeq" id="WP_012448833.1">
    <property type="nucleotide sequence ID" value="NC_010718.1"/>
</dbReference>
<dbReference type="OrthoDB" id="280278at2"/>
<dbReference type="Proteomes" id="UP000001683">
    <property type="component" value="Chromosome"/>
</dbReference>
<dbReference type="InterPro" id="IPR036105">
    <property type="entry name" value="DiNase_FeMo-co_biosyn_sf"/>
</dbReference>
<dbReference type="AlphaFoldDB" id="B2A0V5"/>
<dbReference type="Pfam" id="PF02579">
    <property type="entry name" value="Nitro_FeMo-Co"/>
    <property type="match status" value="1"/>
</dbReference>
<feature type="domain" description="Dinitrogenase iron-molybdenum cofactor biosynthesis" evidence="1">
    <location>
        <begin position="12"/>
        <end position="96"/>
    </location>
</feature>
<evidence type="ECO:0000313" key="3">
    <source>
        <dbReference type="Proteomes" id="UP000001683"/>
    </source>
</evidence>
<dbReference type="EMBL" id="CP001034">
    <property type="protein sequence ID" value="ACB85985.1"/>
    <property type="molecule type" value="Genomic_DNA"/>
</dbReference>
<dbReference type="HOGENOM" id="CLU_104194_2_0_9"/>
<gene>
    <name evidence="2" type="ordered locus">Nther_2420</name>
</gene>
<sequence length="109" mass="11847">MKVAVATEQGCVASHFGRCSEYTIAEIGEGHIENQQVILNPGHKPGFLPNYLFKLNVDCVISGGMGMKARNLFSEMGIETIVGVEGDVDEILNLYLKGELLGTEAYCDH</sequence>
<protein>
    <submittedName>
        <fullName evidence="2">Dinitrogenase iron-molybdenum cofactor biosynthesis protein</fullName>
    </submittedName>
</protein>
<reference evidence="2 3" key="2">
    <citation type="journal article" date="2011" name="J. Bacteriol.">
        <title>Complete genome sequence of the anaerobic, halophilic alkalithermophile Natranaerobius thermophilus JW/NM-WN-LF.</title>
        <authorList>
            <person name="Zhao B."/>
            <person name="Mesbah N.M."/>
            <person name="Dalin E."/>
            <person name="Goodwin L."/>
            <person name="Nolan M."/>
            <person name="Pitluck S."/>
            <person name="Chertkov O."/>
            <person name="Brettin T.S."/>
            <person name="Han J."/>
            <person name="Larimer F.W."/>
            <person name="Land M.L."/>
            <person name="Hauser L."/>
            <person name="Kyrpides N."/>
            <person name="Wiegel J."/>
        </authorList>
    </citation>
    <scope>NUCLEOTIDE SEQUENCE [LARGE SCALE GENOMIC DNA]</scope>
    <source>
        <strain evidence="3">ATCC BAA-1301 / DSM 18059 / JW/NM-WN-LF</strain>
    </source>
</reference>
<accession>B2A0V5</accession>
<dbReference type="SUPFAM" id="SSF53146">
    <property type="entry name" value="Nitrogenase accessory factor-like"/>
    <property type="match status" value="1"/>
</dbReference>
<name>B2A0V5_NATTJ</name>
<dbReference type="CDD" id="cd00851">
    <property type="entry name" value="MTH1175"/>
    <property type="match status" value="1"/>
</dbReference>
<dbReference type="eggNOG" id="COG1433">
    <property type="taxonomic scope" value="Bacteria"/>
</dbReference>
<dbReference type="InterPro" id="IPR003731">
    <property type="entry name" value="Di-Nase_FeMo-co_biosynth"/>
</dbReference>
<evidence type="ECO:0000259" key="1">
    <source>
        <dbReference type="Pfam" id="PF02579"/>
    </source>
</evidence>
<dbReference type="Gene3D" id="3.30.420.130">
    <property type="entry name" value="Dinitrogenase iron-molybdenum cofactor biosynthesis domain"/>
    <property type="match status" value="1"/>
</dbReference>
<dbReference type="KEGG" id="nth:Nther_2420"/>
<reference evidence="2 3" key="1">
    <citation type="submission" date="2008-04" db="EMBL/GenBank/DDBJ databases">
        <title>Complete sequence of chromosome of Natranaerobius thermophilus JW/NM-WN-LF.</title>
        <authorList>
            <consortium name="US DOE Joint Genome Institute"/>
            <person name="Copeland A."/>
            <person name="Lucas S."/>
            <person name="Lapidus A."/>
            <person name="Glavina del Rio T."/>
            <person name="Dalin E."/>
            <person name="Tice H."/>
            <person name="Bruce D."/>
            <person name="Goodwin L."/>
            <person name="Pitluck S."/>
            <person name="Chertkov O."/>
            <person name="Brettin T."/>
            <person name="Detter J.C."/>
            <person name="Han C."/>
            <person name="Kuske C.R."/>
            <person name="Schmutz J."/>
            <person name="Larimer F."/>
            <person name="Land M."/>
            <person name="Hauser L."/>
            <person name="Kyrpides N."/>
            <person name="Lykidis A."/>
            <person name="Mesbah N.M."/>
            <person name="Wiegel J."/>
        </authorList>
    </citation>
    <scope>NUCLEOTIDE SEQUENCE [LARGE SCALE GENOMIC DNA]</scope>
    <source>
        <strain evidence="3">ATCC BAA-1301 / DSM 18059 / JW/NM-WN-LF</strain>
    </source>
</reference>
<organism evidence="2 3">
    <name type="scientific">Natranaerobius thermophilus (strain ATCC BAA-1301 / DSM 18059 / JW/NM-WN-LF)</name>
    <dbReference type="NCBI Taxonomy" id="457570"/>
    <lineage>
        <taxon>Bacteria</taxon>
        <taxon>Bacillati</taxon>
        <taxon>Bacillota</taxon>
        <taxon>Clostridia</taxon>
        <taxon>Natranaerobiales</taxon>
        <taxon>Natranaerobiaceae</taxon>
        <taxon>Natranaerobius</taxon>
    </lineage>
</organism>
<proteinExistence type="predicted"/>
<dbReference type="STRING" id="457570.Nther_2420"/>
<dbReference type="PANTHER" id="PTHR42983">
    <property type="entry name" value="DINITROGENASE IRON-MOLYBDENUM COFACTOR PROTEIN-RELATED"/>
    <property type="match status" value="1"/>
</dbReference>
<dbReference type="InParanoid" id="B2A0V5"/>
<dbReference type="PANTHER" id="PTHR42983:SF1">
    <property type="entry name" value="IRON-MOLYBDENUM PROTEIN"/>
    <property type="match status" value="1"/>
</dbReference>
<keyword evidence="3" id="KW-1185">Reference proteome</keyword>
<dbReference type="InterPro" id="IPR033913">
    <property type="entry name" value="MTH1175_dom"/>
</dbReference>
<evidence type="ECO:0000313" key="2">
    <source>
        <dbReference type="EMBL" id="ACB85985.1"/>
    </source>
</evidence>